<protein>
    <submittedName>
        <fullName evidence="2">Uncharacterized protein</fullName>
    </submittedName>
</protein>
<evidence type="ECO:0000313" key="2">
    <source>
        <dbReference type="EMBL" id="SFA39125.1"/>
    </source>
</evidence>
<keyword evidence="1" id="KW-0472">Membrane</keyword>
<dbReference type="RefSeq" id="WP_090979645.1">
    <property type="nucleotide sequence ID" value="NZ_FOJM01000001.1"/>
</dbReference>
<dbReference type="AlphaFoldDB" id="A0A1I0SHZ4"/>
<dbReference type="Proteomes" id="UP000198836">
    <property type="component" value="Unassembled WGS sequence"/>
</dbReference>
<name>A0A1I0SHZ4_9SPHI</name>
<reference evidence="3" key="1">
    <citation type="submission" date="2016-10" db="EMBL/GenBank/DDBJ databases">
        <authorList>
            <person name="Varghese N."/>
            <person name="Submissions S."/>
        </authorList>
    </citation>
    <scope>NUCLEOTIDE SEQUENCE [LARGE SCALE GENOMIC DNA]</scope>
    <source>
        <strain evidence="3">DSM 18130</strain>
    </source>
</reference>
<feature type="transmembrane region" description="Helical" evidence="1">
    <location>
        <begin position="12"/>
        <end position="35"/>
    </location>
</feature>
<keyword evidence="1" id="KW-1133">Transmembrane helix</keyword>
<dbReference type="STRING" id="332999.SAMN04488511_101372"/>
<keyword evidence="1" id="KW-0812">Transmembrane</keyword>
<keyword evidence="3" id="KW-1185">Reference proteome</keyword>
<dbReference type="OrthoDB" id="763750at2"/>
<organism evidence="2 3">
    <name type="scientific">Pedobacter suwonensis</name>
    <dbReference type="NCBI Taxonomy" id="332999"/>
    <lineage>
        <taxon>Bacteria</taxon>
        <taxon>Pseudomonadati</taxon>
        <taxon>Bacteroidota</taxon>
        <taxon>Sphingobacteriia</taxon>
        <taxon>Sphingobacteriales</taxon>
        <taxon>Sphingobacteriaceae</taxon>
        <taxon>Pedobacter</taxon>
    </lineage>
</organism>
<evidence type="ECO:0000256" key="1">
    <source>
        <dbReference type="SAM" id="Phobius"/>
    </source>
</evidence>
<evidence type="ECO:0000313" key="3">
    <source>
        <dbReference type="Proteomes" id="UP000198836"/>
    </source>
</evidence>
<sequence length="184" mass="20932">MHKPKTQNNNKISLDTIVGLCAIVTSICAIIITLYQTRLQKVQQYASVKPLLMNYSQSFSGGDGKNGKSYHYEFIIVNQGLGPAIVSNYSYSYNSKRFENIAEILHQIKKENRLDSTKSVALANIWKNEILPVGEKLSLINIDDDRLAPLVEKADIKIMIEYKSLYGQEWRFISNDKSEPQEID</sequence>
<accession>A0A1I0SHZ4</accession>
<gene>
    <name evidence="2" type="ORF">SAMN04488511_101372</name>
</gene>
<dbReference type="EMBL" id="FOJM01000001">
    <property type="protein sequence ID" value="SFA39125.1"/>
    <property type="molecule type" value="Genomic_DNA"/>
</dbReference>
<proteinExistence type="predicted"/>